<accession>A0A1Y2L9I0</accession>
<protein>
    <recommendedName>
        <fullName evidence="3">Flagellar protein FliT</fullName>
    </recommendedName>
</protein>
<dbReference type="RefSeq" id="WP_085620845.1">
    <property type="nucleotide sequence ID" value="NZ_CAXBPE010000008.1"/>
</dbReference>
<evidence type="ECO:0008006" key="3">
    <source>
        <dbReference type="Google" id="ProtNLM"/>
    </source>
</evidence>
<dbReference type="STRING" id="1293890.TALK_19540"/>
<keyword evidence="2" id="KW-1185">Reference proteome</keyword>
<evidence type="ECO:0000313" key="1">
    <source>
        <dbReference type="EMBL" id="OSQ44046.1"/>
    </source>
</evidence>
<reference evidence="1 2" key="1">
    <citation type="submission" date="2014-03" db="EMBL/GenBank/DDBJ databases">
        <title>The draft genome sequence of Thalassospira alkalitolerans JCM 18968.</title>
        <authorList>
            <person name="Lai Q."/>
            <person name="Shao Z."/>
        </authorList>
    </citation>
    <scope>NUCLEOTIDE SEQUENCE [LARGE SCALE GENOMIC DNA]</scope>
    <source>
        <strain evidence="1 2">JCM 18968</strain>
    </source>
</reference>
<proteinExistence type="predicted"/>
<organism evidence="1 2">
    <name type="scientific">Thalassospira alkalitolerans</name>
    <dbReference type="NCBI Taxonomy" id="1293890"/>
    <lineage>
        <taxon>Bacteria</taxon>
        <taxon>Pseudomonadati</taxon>
        <taxon>Pseudomonadota</taxon>
        <taxon>Alphaproteobacteria</taxon>
        <taxon>Rhodospirillales</taxon>
        <taxon>Thalassospiraceae</taxon>
        <taxon>Thalassospira</taxon>
    </lineage>
</organism>
<gene>
    <name evidence="1" type="ORF">TALK_19540</name>
</gene>
<evidence type="ECO:0000313" key="2">
    <source>
        <dbReference type="Proteomes" id="UP000193396"/>
    </source>
</evidence>
<dbReference type="EMBL" id="JFKB01000021">
    <property type="protein sequence ID" value="OSQ44046.1"/>
    <property type="molecule type" value="Genomic_DNA"/>
</dbReference>
<sequence>MSPEHFKPDQFKKDLKRVLSLITASQRFLDEGKVVELNALETKISALCVQARAMNPEQRRNVAPLLAALTDDLGRLETTMNKEYSELQRQLRGLSNTTQATNAYAHAARTTR</sequence>
<comment type="caution">
    <text evidence="1">The sequence shown here is derived from an EMBL/GenBank/DDBJ whole genome shotgun (WGS) entry which is preliminary data.</text>
</comment>
<dbReference type="AlphaFoldDB" id="A0A1Y2L9I0"/>
<dbReference type="OrthoDB" id="7361666at2"/>
<name>A0A1Y2L9I0_9PROT</name>
<dbReference type="Proteomes" id="UP000193396">
    <property type="component" value="Unassembled WGS sequence"/>
</dbReference>